<dbReference type="GO" id="GO:0003677">
    <property type="term" value="F:DNA binding"/>
    <property type="evidence" value="ECO:0007669"/>
    <property type="project" value="InterPro"/>
</dbReference>
<dbReference type="Proteomes" id="UP000680865">
    <property type="component" value="Unassembled WGS sequence"/>
</dbReference>
<dbReference type="PROSITE" id="PS50943">
    <property type="entry name" value="HTH_CROC1"/>
    <property type="match status" value="1"/>
</dbReference>
<name>A0A919S8X2_9ACTN</name>
<reference evidence="2" key="1">
    <citation type="submission" date="2021-03" db="EMBL/GenBank/DDBJ databases">
        <title>Whole genome shotgun sequence of Actinoplanes consettensis NBRC 14913.</title>
        <authorList>
            <person name="Komaki H."/>
            <person name="Tamura T."/>
        </authorList>
    </citation>
    <scope>NUCLEOTIDE SEQUENCE</scope>
    <source>
        <strain evidence="2">NBRC 14913</strain>
    </source>
</reference>
<protein>
    <recommendedName>
        <fullName evidence="1">HTH cro/C1-type domain-containing protein</fullName>
    </recommendedName>
</protein>
<organism evidence="2 3">
    <name type="scientific">Winogradskya consettensis</name>
    <dbReference type="NCBI Taxonomy" id="113560"/>
    <lineage>
        <taxon>Bacteria</taxon>
        <taxon>Bacillati</taxon>
        <taxon>Actinomycetota</taxon>
        <taxon>Actinomycetes</taxon>
        <taxon>Micromonosporales</taxon>
        <taxon>Micromonosporaceae</taxon>
        <taxon>Winogradskya</taxon>
    </lineage>
</organism>
<sequence>MAGQELKPEPGAFWDDLAEDLKDPDFLRTYVVESVRIATVDRIINQLDDARVAAGLSKAALARAIGTNPDAIRRLLTAGQVNPTLGTLAEIAAVFGMRISLEPLSDSDKENVSAPLLSGEHPDPAALALYLEGVRGGDATSRLCA</sequence>
<dbReference type="AlphaFoldDB" id="A0A919S8X2"/>
<comment type="caution">
    <text evidence="2">The sequence shown here is derived from an EMBL/GenBank/DDBJ whole genome shotgun (WGS) entry which is preliminary data.</text>
</comment>
<dbReference type="Pfam" id="PF01381">
    <property type="entry name" value="HTH_3"/>
    <property type="match status" value="1"/>
</dbReference>
<dbReference type="SMART" id="SM00530">
    <property type="entry name" value="HTH_XRE"/>
    <property type="match status" value="1"/>
</dbReference>
<dbReference type="InterPro" id="IPR001387">
    <property type="entry name" value="Cro/C1-type_HTH"/>
</dbReference>
<feature type="domain" description="HTH cro/C1-type" evidence="1">
    <location>
        <begin position="47"/>
        <end position="104"/>
    </location>
</feature>
<gene>
    <name evidence="2" type="ORF">Aco04nite_04070</name>
</gene>
<evidence type="ECO:0000313" key="3">
    <source>
        <dbReference type="Proteomes" id="UP000680865"/>
    </source>
</evidence>
<evidence type="ECO:0000259" key="1">
    <source>
        <dbReference type="PROSITE" id="PS50943"/>
    </source>
</evidence>
<dbReference type="RefSeq" id="WP_212995484.1">
    <property type="nucleotide sequence ID" value="NZ_BAAATW010000009.1"/>
</dbReference>
<dbReference type="SUPFAM" id="SSF47413">
    <property type="entry name" value="lambda repressor-like DNA-binding domains"/>
    <property type="match status" value="1"/>
</dbReference>
<dbReference type="Gene3D" id="1.10.260.40">
    <property type="entry name" value="lambda repressor-like DNA-binding domains"/>
    <property type="match status" value="1"/>
</dbReference>
<keyword evidence="3" id="KW-1185">Reference proteome</keyword>
<dbReference type="CDD" id="cd00093">
    <property type="entry name" value="HTH_XRE"/>
    <property type="match status" value="1"/>
</dbReference>
<evidence type="ECO:0000313" key="2">
    <source>
        <dbReference type="EMBL" id="GIM66937.1"/>
    </source>
</evidence>
<dbReference type="EMBL" id="BOQP01000003">
    <property type="protein sequence ID" value="GIM66937.1"/>
    <property type="molecule type" value="Genomic_DNA"/>
</dbReference>
<dbReference type="InterPro" id="IPR010982">
    <property type="entry name" value="Lambda_DNA-bd_dom_sf"/>
</dbReference>
<accession>A0A919S8X2</accession>
<proteinExistence type="predicted"/>